<keyword evidence="10" id="KW-1185">Reference proteome</keyword>
<comment type="caution">
    <text evidence="9">The sequence shown here is derived from an EMBL/GenBank/DDBJ whole genome shotgun (WGS) entry which is preliminary data.</text>
</comment>
<feature type="transmembrane region" description="Helical" evidence="7">
    <location>
        <begin position="52"/>
        <end position="75"/>
    </location>
</feature>
<dbReference type="OrthoDB" id="9810614at2"/>
<organism evidence="9 10">
    <name type="scientific">Marinicauda salina</name>
    <dbReference type="NCBI Taxonomy" id="2135793"/>
    <lineage>
        <taxon>Bacteria</taxon>
        <taxon>Pseudomonadati</taxon>
        <taxon>Pseudomonadota</taxon>
        <taxon>Alphaproteobacteria</taxon>
        <taxon>Maricaulales</taxon>
        <taxon>Maricaulaceae</taxon>
        <taxon>Marinicauda</taxon>
    </lineage>
</organism>
<feature type="transmembrane region" description="Helical" evidence="7">
    <location>
        <begin position="214"/>
        <end position="236"/>
    </location>
</feature>
<evidence type="ECO:0000313" key="10">
    <source>
        <dbReference type="Proteomes" id="UP000245168"/>
    </source>
</evidence>
<protein>
    <submittedName>
        <fullName evidence="9">MFS transporter</fullName>
    </submittedName>
</protein>
<dbReference type="InterPro" id="IPR036259">
    <property type="entry name" value="MFS_trans_sf"/>
</dbReference>
<dbReference type="RefSeq" id="WP_109253631.1">
    <property type="nucleotide sequence ID" value="NZ_QEXV01000006.1"/>
</dbReference>
<keyword evidence="3" id="KW-1003">Cell membrane</keyword>
<feature type="transmembrane region" description="Helical" evidence="7">
    <location>
        <begin position="106"/>
        <end position="128"/>
    </location>
</feature>
<evidence type="ECO:0000256" key="3">
    <source>
        <dbReference type="ARBA" id="ARBA00022475"/>
    </source>
</evidence>
<dbReference type="AlphaFoldDB" id="A0A2U2BR48"/>
<keyword evidence="6 7" id="KW-0472">Membrane</keyword>
<keyword evidence="2" id="KW-0813">Transport</keyword>
<evidence type="ECO:0000256" key="4">
    <source>
        <dbReference type="ARBA" id="ARBA00022692"/>
    </source>
</evidence>
<dbReference type="Gene3D" id="1.20.1250.20">
    <property type="entry name" value="MFS general substrate transporter like domains"/>
    <property type="match status" value="2"/>
</dbReference>
<feature type="transmembrane region" description="Helical" evidence="7">
    <location>
        <begin position="140"/>
        <end position="161"/>
    </location>
</feature>
<dbReference type="GO" id="GO:0005886">
    <property type="term" value="C:plasma membrane"/>
    <property type="evidence" value="ECO:0007669"/>
    <property type="project" value="UniProtKB-SubCell"/>
</dbReference>
<evidence type="ECO:0000256" key="6">
    <source>
        <dbReference type="ARBA" id="ARBA00023136"/>
    </source>
</evidence>
<feature type="transmembrane region" description="Helical" evidence="7">
    <location>
        <begin position="167"/>
        <end position="187"/>
    </location>
</feature>
<dbReference type="SUPFAM" id="SSF103473">
    <property type="entry name" value="MFS general substrate transporter"/>
    <property type="match status" value="1"/>
</dbReference>
<feature type="transmembrane region" description="Helical" evidence="7">
    <location>
        <begin position="334"/>
        <end position="354"/>
    </location>
</feature>
<dbReference type="PROSITE" id="PS51257">
    <property type="entry name" value="PROKAR_LIPOPROTEIN"/>
    <property type="match status" value="1"/>
</dbReference>
<dbReference type="InterPro" id="IPR020846">
    <property type="entry name" value="MFS_dom"/>
</dbReference>
<keyword evidence="5 7" id="KW-1133">Transmembrane helix</keyword>
<dbReference type="InterPro" id="IPR047200">
    <property type="entry name" value="MFS_YcaD-like"/>
</dbReference>
<reference evidence="10" key="1">
    <citation type="submission" date="2018-05" db="EMBL/GenBank/DDBJ databases">
        <authorList>
            <person name="Liu B.-T."/>
        </authorList>
    </citation>
    <scope>NUCLEOTIDE SEQUENCE [LARGE SCALE GENOMIC DNA]</scope>
    <source>
        <strain evidence="10">WD6-1</strain>
    </source>
</reference>
<dbReference type="Proteomes" id="UP000245168">
    <property type="component" value="Unassembled WGS sequence"/>
</dbReference>
<evidence type="ECO:0000256" key="2">
    <source>
        <dbReference type="ARBA" id="ARBA00022448"/>
    </source>
</evidence>
<keyword evidence="4 7" id="KW-0812">Transmembrane</keyword>
<feature type="transmembrane region" description="Helical" evidence="7">
    <location>
        <begin position="242"/>
        <end position="265"/>
    </location>
</feature>
<dbReference type="EMBL" id="QEXV01000006">
    <property type="protein sequence ID" value="PWE16476.1"/>
    <property type="molecule type" value="Genomic_DNA"/>
</dbReference>
<name>A0A2U2BR48_9PROT</name>
<feature type="domain" description="Major facilitator superfamily (MFS) profile" evidence="8">
    <location>
        <begin position="1"/>
        <end position="390"/>
    </location>
</feature>
<feature type="transmembrane region" description="Helical" evidence="7">
    <location>
        <begin position="82"/>
        <end position="100"/>
    </location>
</feature>
<dbReference type="CDD" id="cd17477">
    <property type="entry name" value="MFS_YcaD_like"/>
    <property type="match status" value="1"/>
</dbReference>
<evidence type="ECO:0000313" key="9">
    <source>
        <dbReference type="EMBL" id="PWE16476.1"/>
    </source>
</evidence>
<dbReference type="GO" id="GO:0022857">
    <property type="term" value="F:transmembrane transporter activity"/>
    <property type="evidence" value="ECO:0007669"/>
    <property type="project" value="InterPro"/>
</dbReference>
<sequence length="391" mass="39809">MIRAFLTDDAHARTRSLSAAILCAALAGCGFGLLMPLIALNLEVMTGSGAVVGANAAMAALSTVVATPIIPALLARLPARRVVIASALLTGLGLIAFPAMRDVTAWFVIRFLIGLTVTVVFVASETWINQLAKPDRRASLLAAYATVLSAGFGSGGVLLAVLGAEGWLPWLAGAAIFFLGAIPIAVLKGPGLEPPDKADAGPRAILRAGRLTPAAILAGLVFGALETNIFGLFPVYAERLGLSVPAVGLLVAVGALGAIALQIPIGRFADRIGRLEALRLIAVASVVLPIAILLAGASKPLLFPLVFVYVGVAGGFYTVGLARIGERLSGGAMATANAAFIFAYGLGSLVGPPISGAGMDAWDPQGLMAVAAALAALYLVGTSPIVRRDRH</sequence>
<comment type="subcellular location">
    <subcellularLocation>
        <location evidence="1">Cell membrane</location>
        <topology evidence="1">Multi-pass membrane protein</topology>
    </subcellularLocation>
</comment>
<evidence type="ECO:0000259" key="8">
    <source>
        <dbReference type="PROSITE" id="PS50850"/>
    </source>
</evidence>
<dbReference type="PROSITE" id="PS50850">
    <property type="entry name" value="MFS"/>
    <property type="match status" value="1"/>
</dbReference>
<feature type="transmembrane region" description="Helical" evidence="7">
    <location>
        <begin position="301"/>
        <end position="322"/>
    </location>
</feature>
<evidence type="ECO:0000256" key="1">
    <source>
        <dbReference type="ARBA" id="ARBA00004651"/>
    </source>
</evidence>
<feature type="transmembrane region" description="Helical" evidence="7">
    <location>
        <begin position="366"/>
        <end position="386"/>
    </location>
</feature>
<dbReference type="PANTHER" id="PTHR23521">
    <property type="entry name" value="TRANSPORTER MFS SUPERFAMILY"/>
    <property type="match status" value="1"/>
</dbReference>
<evidence type="ECO:0000256" key="7">
    <source>
        <dbReference type="SAM" id="Phobius"/>
    </source>
</evidence>
<gene>
    <name evidence="9" type="ORF">DDZ18_11920</name>
</gene>
<feature type="transmembrane region" description="Helical" evidence="7">
    <location>
        <begin position="20"/>
        <end position="40"/>
    </location>
</feature>
<feature type="transmembrane region" description="Helical" evidence="7">
    <location>
        <begin position="277"/>
        <end position="295"/>
    </location>
</feature>
<dbReference type="InterPro" id="IPR011701">
    <property type="entry name" value="MFS"/>
</dbReference>
<accession>A0A2U2BR48</accession>
<evidence type="ECO:0000256" key="5">
    <source>
        <dbReference type="ARBA" id="ARBA00022989"/>
    </source>
</evidence>
<dbReference type="PANTHER" id="PTHR23521:SF2">
    <property type="entry name" value="TRANSPORTER MFS SUPERFAMILY"/>
    <property type="match status" value="1"/>
</dbReference>
<dbReference type="Pfam" id="PF07690">
    <property type="entry name" value="MFS_1"/>
    <property type="match status" value="2"/>
</dbReference>
<proteinExistence type="predicted"/>